<evidence type="ECO:0000256" key="1">
    <source>
        <dbReference type="ARBA" id="ARBA00022727"/>
    </source>
</evidence>
<comment type="similarity">
    <text evidence="2">Belongs to the ribose-phosphate pyrophosphokinase family.</text>
</comment>
<dbReference type="NCBIfam" id="TIGR01251">
    <property type="entry name" value="ribP_PPkin"/>
    <property type="match status" value="1"/>
</dbReference>
<dbReference type="PANTHER" id="PTHR10210">
    <property type="entry name" value="RIBOSE-PHOSPHATE DIPHOSPHOKINASE FAMILY MEMBER"/>
    <property type="match status" value="1"/>
</dbReference>
<reference evidence="5 6" key="1">
    <citation type="submission" date="2019-03" db="EMBL/GenBank/DDBJ databases">
        <title>Genomic Encyclopedia of Type Strains, Phase IV (KMG-IV): sequencing the most valuable type-strain genomes for metagenomic binning, comparative biology and taxonomic classification.</title>
        <authorList>
            <person name="Goeker M."/>
        </authorList>
    </citation>
    <scope>NUCLEOTIDE SEQUENCE [LARGE SCALE GENOMIC DNA]</scope>
    <source>
        <strain evidence="5 6">DSM 16326</strain>
    </source>
</reference>
<dbReference type="Gene3D" id="3.40.50.2020">
    <property type="match status" value="2"/>
</dbReference>
<keyword evidence="5" id="KW-0808">Transferase</keyword>
<feature type="domain" description="Ribose-phosphate pyrophosphokinase N-terminal" evidence="4">
    <location>
        <begin position="14"/>
        <end position="112"/>
    </location>
</feature>
<feature type="domain" description="Phosphoribosyltransferase" evidence="3">
    <location>
        <begin position="158"/>
        <end position="260"/>
    </location>
</feature>
<gene>
    <name evidence="5" type="ORF">EDC23_1545</name>
</gene>
<dbReference type="SUPFAM" id="SSF53271">
    <property type="entry name" value="PRTase-like"/>
    <property type="match status" value="2"/>
</dbReference>
<dbReference type="CDD" id="cd06223">
    <property type="entry name" value="PRTases_typeI"/>
    <property type="match status" value="1"/>
</dbReference>
<comment type="caution">
    <text evidence="5">The sequence shown here is derived from an EMBL/GenBank/DDBJ whole genome shotgun (WGS) entry which is preliminary data.</text>
</comment>
<dbReference type="OrthoDB" id="324294at2"/>
<organism evidence="5 6">
    <name type="scientific">Thiohalophilus thiocyanatoxydans</name>
    <dbReference type="NCBI Taxonomy" id="381308"/>
    <lineage>
        <taxon>Bacteria</taxon>
        <taxon>Pseudomonadati</taxon>
        <taxon>Pseudomonadota</taxon>
        <taxon>Gammaproteobacteria</taxon>
        <taxon>Thiohalomonadales</taxon>
        <taxon>Thiohalophilaceae</taxon>
        <taxon>Thiohalophilus</taxon>
    </lineage>
</organism>
<dbReference type="GO" id="GO:0004749">
    <property type="term" value="F:ribose phosphate diphosphokinase activity"/>
    <property type="evidence" value="ECO:0007669"/>
    <property type="project" value="TreeGrafter"/>
</dbReference>
<dbReference type="GO" id="GO:0000287">
    <property type="term" value="F:magnesium ion binding"/>
    <property type="evidence" value="ECO:0007669"/>
    <property type="project" value="InterPro"/>
</dbReference>
<protein>
    <submittedName>
        <fullName evidence="5">Ribose-phosphate pyrophosphokinase</fullName>
    </submittedName>
</protein>
<evidence type="ECO:0000313" key="6">
    <source>
        <dbReference type="Proteomes" id="UP000294914"/>
    </source>
</evidence>
<sequence>MTLLLGFPDEAAPAQRLAAALQLEYAPIEVHRFPDGENRLTLPPALPPTVVLYRSLDHPDAKLVELLLATRAARELGAERIILVSPYLCYMRQDKAFHPGEAVSQRIIGRFLADLVDAVITVDAHLHRIARLDEAIPLPQAHNLSAAPLLGRFLLEQTREVLMLGPDEESRQWVEQVARQGDFDFGVADKVRRGDRQVAIRLPDREYRQRHVVLVDDMISSGHTLAVTARQLYNAGTQRVDALCTHALYDDNAAKLLKEAGIETIWSADSVHHPSNAVQLAPLLAAAVRKMLN</sequence>
<dbReference type="GO" id="GO:0005737">
    <property type="term" value="C:cytoplasm"/>
    <property type="evidence" value="ECO:0007669"/>
    <property type="project" value="TreeGrafter"/>
</dbReference>
<dbReference type="GO" id="GO:0016301">
    <property type="term" value="F:kinase activity"/>
    <property type="evidence" value="ECO:0007669"/>
    <property type="project" value="UniProtKB-KW"/>
</dbReference>
<dbReference type="RefSeq" id="WP_134082958.1">
    <property type="nucleotide sequence ID" value="NZ_SOQX01000003.1"/>
</dbReference>
<evidence type="ECO:0000256" key="2">
    <source>
        <dbReference type="RuleBase" id="RU004324"/>
    </source>
</evidence>
<accession>A0A4R8ILI6</accession>
<dbReference type="GO" id="GO:0002189">
    <property type="term" value="C:ribose phosphate diphosphokinase complex"/>
    <property type="evidence" value="ECO:0007669"/>
    <property type="project" value="TreeGrafter"/>
</dbReference>
<proteinExistence type="inferred from homology"/>
<dbReference type="InterPro" id="IPR005946">
    <property type="entry name" value="Rib-P_diPkinase"/>
</dbReference>
<dbReference type="Pfam" id="PF00156">
    <property type="entry name" value="Pribosyltran"/>
    <property type="match status" value="1"/>
</dbReference>
<evidence type="ECO:0000259" key="4">
    <source>
        <dbReference type="Pfam" id="PF13793"/>
    </source>
</evidence>
<keyword evidence="6" id="KW-1185">Reference proteome</keyword>
<dbReference type="NCBIfam" id="NF005537">
    <property type="entry name" value="PRK07199.1"/>
    <property type="match status" value="1"/>
</dbReference>
<dbReference type="Pfam" id="PF13793">
    <property type="entry name" value="Pribosyltran_N"/>
    <property type="match status" value="1"/>
</dbReference>
<evidence type="ECO:0000313" key="5">
    <source>
        <dbReference type="EMBL" id="TDY01656.1"/>
    </source>
</evidence>
<dbReference type="GO" id="GO:0006164">
    <property type="term" value="P:purine nucleotide biosynthetic process"/>
    <property type="evidence" value="ECO:0007669"/>
    <property type="project" value="TreeGrafter"/>
</dbReference>
<dbReference type="EMBL" id="SOQX01000003">
    <property type="protein sequence ID" value="TDY01656.1"/>
    <property type="molecule type" value="Genomic_DNA"/>
</dbReference>
<dbReference type="InterPro" id="IPR029057">
    <property type="entry name" value="PRTase-like"/>
</dbReference>
<keyword evidence="5" id="KW-0418">Kinase</keyword>
<dbReference type="Proteomes" id="UP000294914">
    <property type="component" value="Unassembled WGS sequence"/>
</dbReference>
<dbReference type="SMART" id="SM01400">
    <property type="entry name" value="Pribosyltran_N"/>
    <property type="match status" value="1"/>
</dbReference>
<dbReference type="InterPro" id="IPR000836">
    <property type="entry name" value="PRTase_dom"/>
</dbReference>
<evidence type="ECO:0000259" key="3">
    <source>
        <dbReference type="Pfam" id="PF00156"/>
    </source>
</evidence>
<dbReference type="InterPro" id="IPR029099">
    <property type="entry name" value="Pribosyltran_N"/>
</dbReference>
<name>A0A4R8ILI6_9GAMM</name>
<dbReference type="PANTHER" id="PTHR10210:SF41">
    <property type="entry name" value="RIBOSE-PHOSPHATE PYROPHOSPHOKINASE 1, CHLOROPLASTIC"/>
    <property type="match status" value="1"/>
</dbReference>
<keyword evidence="1 2" id="KW-0545">Nucleotide biosynthesis</keyword>
<dbReference type="AlphaFoldDB" id="A0A4R8ILI6"/>
<dbReference type="GO" id="GO:0006015">
    <property type="term" value="P:5-phosphoribose 1-diphosphate biosynthetic process"/>
    <property type="evidence" value="ECO:0007669"/>
    <property type="project" value="TreeGrafter"/>
</dbReference>